<evidence type="ECO:0000313" key="3">
    <source>
        <dbReference type="EMBL" id="MFC5476267.1"/>
    </source>
</evidence>
<dbReference type="SUPFAM" id="SSF51126">
    <property type="entry name" value="Pectin lyase-like"/>
    <property type="match status" value="1"/>
</dbReference>
<dbReference type="Proteomes" id="UP001596045">
    <property type="component" value="Unassembled WGS sequence"/>
</dbReference>
<organism evidence="3 4">
    <name type="scientific">Paraherbaspirillum soli</name>
    <dbReference type="NCBI Taxonomy" id="631222"/>
    <lineage>
        <taxon>Bacteria</taxon>
        <taxon>Pseudomonadati</taxon>
        <taxon>Pseudomonadota</taxon>
        <taxon>Betaproteobacteria</taxon>
        <taxon>Burkholderiales</taxon>
        <taxon>Oxalobacteraceae</taxon>
        <taxon>Paraherbaspirillum</taxon>
    </lineage>
</organism>
<dbReference type="Pfam" id="PF05860">
    <property type="entry name" value="TPS"/>
    <property type="match status" value="1"/>
</dbReference>
<dbReference type="InterPro" id="IPR010069">
    <property type="entry name" value="CdiA_FHA1_rpt"/>
</dbReference>
<evidence type="ECO:0000259" key="2">
    <source>
        <dbReference type="SMART" id="SM00912"/>
    </source>
</evidence>
<feature type="transmembrane region" description="Helical" evidence="1">
    <location>
        <begin position="21"/>
        <end position="42"/>
    </location>
</feature>
<dbReference type="RefSeq" id="WP_379000306.1">
    <property type="nucleotide sequence ID" value="NZ_JBHSMT010000030.1"/>
</dbReference>
<gene>
    <name evidence="3" type="ORF">ACFPM8_20075</name>
</gene>
<dbReference type="InterPro" id="IPR008638">
    <property type="entry name" value="FhaB/CdiA-like_TPS"/>
</dbReference>
<keyword evidence="4" id="KW-1185">Reference proteome</keyword>
<accession>A0ABW0MG73</accession>
<dbReference type="EMBL" id="JBHSMT010000030">
    <property type="protein sequence ID" value="MFC5476267.1"/>
    <property type="molecule type" value="Genomic_DNA"/>
</dbReference>
<dbReference type="Gene3D" id="2.160.20.10">
    <property type="entry name" value="Single-stranded right-handed beta-helix, Pectin lyase-like"/>
    <property type="match status" value="1"/>
</dbReference>
<dbReference type="InterPro" id="IPR012334">
    <property type="entry name" value="Pectin_lyas_fold"/>
</dbReference>
<reference evidence="4" key="1">
    <citation type="journal article" date="2019" name="Int. J. Syst. Evol. Microbiol.">
        <title>The Global Catalogue of Microorganisms (GCM) 10K type strain sequencing project: providing services to taxonomists for standard genome sequencing and annotation.</title>
        <authorList>
            <consortium name="The Broad Institute Genomics Platform"/>
            <consortium name="The Broad Institute Genome Sequencing Center for Infectious Disease"/>
            <person name="Wu L."/>
            <person name="Ma J."/>
        </authorList>
    </citation>
    <scope>NUCLEOTIDE SEQUENCE [LARGE SCALE GENOMIC DNA]</scope>
    <source>
        <strain evidence="4">JCM 17066</strain>
    </source>
</reference>
<proteinExistence type="predicted"/>
<feature type="domain" description="Filamentous haemagglutinin FhaB/tRNA nuclease CdiA-like TPS" evidence="2">
    <location>
        <begin position="61"/>
        <end position="181"/>
    </location>
</feature>
<name>A0ABW0MG73_9BURK</name>
<keyword evidence="1" id="KW-0812">Transmembrane</keyword>
<evidence type="ECO:0000313" key="4">
    <source>
        <dbReference type="Proteomes" id="UP001596045"/>
    </source>
</evidence>
<dbReference type="NCBIfam" id="TIGR01731">
    <property type="entry name" value="fil_hemag_20aa"/>
    <property type="match status" value="5"/>
</dbReference>
<comment type="caution">
    <text evidence="3">The sequence shown here is derived from an EMBL/GenBank/DDBJ whole genome shotgun (WGS) entry which is preliminary data.</text>
</comment>
<dbReference type="NCBIfam" id="TIGR01901">
    <property type="entry name" value="adhes_NPXG"/>
    <property type="match status" value="1"/>
</dbReference>
<keyword evidence="1" id="KW-0472">Membrane</keyword>
<protein>
    <submittedName>
        <fullName evidence="3">Filamentous hemagglutinin N-terminal domain-containing protein</fullName>
    </submittedName>
</protein>
<dbReference type="SMART" id="SM00912">
    <property type="entry name" value="Haemagg_act"/>
    <property type="match status" value="1"/>
</dbReference>
<evidence type="ECO:0000256" key="1">
    <source>
        <dbReference type="SAM" id="Phobius"/>
    </source>
</evidence>
<sequence length="576" mass="57320">MKTNIQAVRCGANKKLTLRPVAYAVLAALPMVAVMAASPALAQSALNTATGAVAPGIAAAANGTPVVQINAPNQAGVSHNKFTDYNVGAQGLILNNSTTAVQTQLGQQIDGNVKLNGKTAGVILNEVIGSSATQLNGITEIAGATAQLIVANPNGISADGAGFVNASRVTLTTGAPAFGSDGKVAGFDVRKGAIDISGDGLNASSTDKLELFARSIELNAALRAKEVLMVGGVGKVDAKSGIVVNDGSVADEGEAPEVSIDVGELGSMYANAIRMVGAENGVGVSISGNVKATGALNVDSAGWITVDGGTLASGGKMGLIASGEVGFEGGAAAKSGADMTVKAGSIAIDESSLTAGGAIRLMAGAKAGIYGSTVQSAGDLTISADRKIAIGGGLLTSGRNARLSAGDSLDVYYQGAVKAAGDLIVNAAGVDLESGVLNALGAMQLTAERDVSIDDASTVKSGRDLTVTAATLTNQGRLDAQGSFQFTGGMLTNTGGLIQVNKELRVIGNLNNRDTRNAERGLKADKVIVAGTTDNGNGLIVAKAKYGFTALGAVNNDGGIIKERGAEVNHGYVAAP</sequence>
<keyword evidence="1" id="KW-1133">Transmembrane helix</keyword>
<dbReference type="InterPro" id="IPR011050">
    <property type="entry name" value="Pectin_lyase_fold/virulence"/>
</dbReference>